<dbReference type="InterPro" id="IPR014179">
    <property type="entry name" value="PfaD-like_TIM-barrel"/>
</dbReference>
<dbReference type="Proteomes" id="UP000241890">
    <property type="component" value="Unassembled WGS sequence"/>
</dbReference>
<dbReference type="InterPro" id="IPR016039">
    <property type="entry name" value="Thiolase-like"/>
</dbReference>
<dbReference type="InParanoid" id="A0A2R5GGJ2"/>
<name>A0A2R5GGJ2_9STRA</name>
<dbReference type="SMART" id="SM00825">
    <property type="entry name" value="PKS_KS"/>
    <property type="match status" value="1"/>
</dbReference>
<feature type="region of interest" description="Disordered" evidence="2">
    <location>
        <begin position="1494"/>
        <end position="1523"/>
    </location>
</feature>
<dbReference type="InterPro" id="IPR013785">
    <property type="entry name" value="Aldolase_TIM"/>
</dbReference>
<dbReference type="InterPro" id="IPR020841">
    <property type="entry name" value="PKS_Beta-ketoAc_synthase_dom"/>
</dbReference>
<comment type="caution">
    <text evidence="4">The sequence shown here is derived from an EMBL/GenBank/DDBJ whole genome shotgun (WGS) entry which is preliminary data.</text>
</comment>
<dbReference type="CDD" id="cd04742">
    <property type="entry name" value="NPD_FabD"/>
    <property type="match status" value="1"/>
</dbReference>
<evidence type="ECO:0000256" key="1">
    <source>
        <dbReference type="RuleBase" id="RU003694"/>
    </source>
</evidence>
<feature type="domain" description="Ketosynthase family 3 (KS3)" evidence="3">
    <location>
        <begin position="15"/>
        <end position="442"/>
    </location>
</feature>
<keyword evidence="1" id="KW-0808">Transferase</keyword>
<dbReference type="Pfam" id="PF21607">
    <property type="entry name" value="FabD_helical_ins"/>
    <property type="match status" value="1"/>
</dbReference>
<proteinExistence type="inferred from homology"/>
<dbReference type="PANTHER" id="PTHR43074:SF1">
    <property type="entry name" value="BETA-KETOACYL SYNTHASE FAMILY PROTEIN-RELATED"/>
    <property type="match status" value="1"/>
</dbReference>
<dbReference type="InterPro" id="IPR001227">
    <property type="entry name" value="Ac_transferase_dom_sf"/>
</dbReference>
<feature type="domain" description="Ketosynthase family 3 (KS3)" evidence="3">
    <location>
        <begin position="468"/>
        <end position="908"/>
    </location>
</feature>
<evidence type="ECO:0000256" key="2">
    <source>
        <dbReference type="SAM" id="MobiDB-lite"/>
    </source>
</evidence>
<dbReference type="PANTHER" id="PTHR43074">
    <property type="entry name" value="OMEGA-3 POLYUNSATURATED FATTY ACID SYNTHASE PFAB-RELATED"/>
    <property type="match status" value="1"/>
</dbReference>
<dbReference type="GO" id="GO:0016746">
    <property type="term" value="F:acyltransferase activity"/>
    <property type="evidence" value="ECO:0007669"/>
    <property type="project" value="InterPro"/>
</dbReference>
<dbReference type="SUPFAM" id="SSF53901">
    <property type="entry name" value="Thiolase-like"/>
    <property type="match status" value="4"/>
</dbReference>
<feature type="compositionally biased region" description="Low complexity" evidence="2">
    <location>
        <begin position="1502"/>
        <end position="1523"/>
    </location>
</feature>
<protein>
    <submittedName>
        <fullName evidence="4">Polyketide synthase</fullName>
    </submittedName>
</protein>
<dbReference type="InterPro" id="IPR014031">
    <property type="entry name" value="Ketoacyl_synth_C"/>
</dbReference>
<reference evidence="4 5" key="1">
    <citation type="submission" date="2017-12" db="EMBL/GenBank/DDBJ databases">
        <title>Sequencing, de novo assembly and annotation of complete genome of a new Thraustochytrid species, strain FCC1311.</title>
        <authorList>
            <person name="Sedici K."/>
            <person name="Godart F."/>
            <person name="Aiese Cigliano R."/>
            <person name="Sanseverino W."/>
            <person name="Barakat M."/>
            <person name="Ortet P."/>
            <person name="Marechal E."/>
            <person name="Cagnac O."/>
            <person name="Amato A."/>
        </authorList>
    </citation>
    <scope>NUCLEOTIDE SEQUENCE [LARGE SCALE GENOMIC DNA]</scope>
</reference>
<dbReference type="Gene3D" id="3.40.366.10">
    <property type="entry name" value="Malonyl-Coenzyme A Acyl Carrier Protein, domain 2"/>
    <property type="match status" value="1"/>
</dbReference>
<dbReference type="EMBL" id="BEYU01000064">
    <property type="protein sequence ID" value="GBG29715.1"/>
    <property type="molecule type" value="Genomic_DNA"/>
</dbReference>
<dbReference type="InterPro" id="IPR052568">
    <property type="entry name" value="PKS-FAS_Synthase"/>
</dbReference>
<accession>A0A2R5GGJ2</accession>
<keyword evidence="5" id="KW-1185">Reference proteome</keyword>
<sequence length="2049" mass="223570">MAARNVSAAHEMHDEKRIAVVGMAVQYAGCKTKDEFWEVLMNGKVESKVISDKRLGSNYRAEHYKAERSKYADTFCNESYGTLDENEIDNEHELLLNLAKQALAETSVKDSTRCGIVSGCLSFPMDNLQGELLNVYQNHVEKKLGARVFKDASHWSEREQSNKPEAGDRRIFMDPASFVAEELNLGALHYSVDAACATALYVLRLAQDHLVSGAADVMLCGATCLPEPFFILSGFSTFQAMPVGTGQNVSMPLHKDSQGLTPGEGGSIMVLKRLDDAIRDGDHIYGTLLGANVSNSGTGLPLKPLLPSEKKCLMDTYTRINVHPHKIQYVECHATGTPQGDRVEIDAVKACFEGKVPRFGTTKGNFGHTLVAAGFAGMCKVLLSMKHGIIPPTPGIDDETKMDPLVVSGEAIPWPETNGEPKRAGLSAFGFGGTNAHAVFEEHDPSNAACTGHDSISALSARCGGESNMRIAITGMDATFGALKGLDAFERAIYTGAHGAIPLPEKRWRFLGKDKDFLDLCGVKDTPHGCYIEDVEVDFQRLRTPMTPEDMLLPQQLLAVTTIDRAILDSGMKKGGNVAVFVGLGTDLELYRHRARVALKERVRPEASKKLNDMMQYINDCGTSTSYTSYIGNLVATRVSSQWGFTGPSFTITEGNNSVYRCAELGKYLLETGEVDGVVIAGVDLCGSAENLYVKSRRFKVSTSETPRASFDAAADGYFVGEGCGAFVLKRETSCTKDDRIYACMDAIVPGNVPSACLREALDQARVKPGDIEMLELSADSARHLKDPSVLPKELTAEEEIGGLQTILRDDDKLPRNVATGSVKATVGDTGYASGAASLIKAALCIYNRYLPSNGDAWDEPAPEAPWDSTLFACQTSRAWLKNPGERRYAAVSGVSETRSCYSVLLSDAEGHYERENRISLDEEAPKLIVLRADSHEEILGRLDKIRERFLQPTGAAPRESELKAQARRIFLELLGETLAQDAASSGSQKPLALSLVSTPSKLQREVELAAKGIPRCLKMRRDWSSPAGSRYAPEPLASDRVAFMYGEGRSPYYGITQDIHRIWPELHEVINEKTNRLWAEGDRWVMPRASFKSELESQQQEFDRNMIEMFRLGILTSIAFTNLARDVLNITPKAAFGLSLGEISMIFAFSKKNGLISDQLTKDLRESDVWNKALAVEFNALREAWGIPQSVPKDEFWQGYIVRGTKQDIEAAIAPDSKYVRLTIINDANTALISGKPDACKAAIARLGGNIPALPVTQGMCGHCPEVGPYTKEIAKIHANLEFPVVDGLDLWTTINQKRLVPRATGGKDEWAPSSFGEYAGQLYEKQANFPQIVETIYKQNYDVFVEVGPNNHRSTAVRTTLGPQRNHLAGAIDKQNEDAWTTIVKLVASLKAHLVPGVTISPLYHSKLVAEAEACYAALCKGEKPKKNKFVRKIQLNGRFNSKADPISSADLASFPPADPAIEAAISSRTMKPVAPKFYARLNIDEQDETRDPILNKDNAPSSSSSPSPAPSAPVQKKAAPAAETKAVASADALRSALLDLDSMLALSSASASGDLVETAPNDASVIVPPCNIADLGSRAFMKTYGVSAPLYTGAMAKGIASADLVIAAGRQGILASFGAGGLPMQVVRESIEKIQAALPNGPYAVNLIHSPFDSNLEKGNVDLFLEKGVTFVEASAFMTLTPQVVRYRAAGLTRNADGSVNIRNRIIGKVSRTELAEMFMRPAPEHLLQKLIASGEINQEQAELARRVPVADDIAVEADSGGHTDNRPIHVILPLIINLRDRLHRECGYPANLRVRVGAGGGIGCPQAALATFNMGASFIVTGTVNQVAKQSGTCDNVRKQLAQATYSDVCMAPAADMFEEGVKLQVLKKGTMFPSRANKLYELFCKYDSFESMPPAELARVEKRIFSRALEEVWEETKNFYINRLHNPEKIQRAERDPKLKMSLCFRWYLSLASRWANTGASDRVMDYQVWCGPAIGSFNDFIKGTYLDPAVANEYPCVVQINKQILRGACFLRRLEILRNARLSDGAAALVASIDDTYVPAEKL</sequence>
<evidence type="ECO:0000313" key="5">
    <source>
        <dbReference type="Proteomes" id="UP000241890"/>
    </source>
</evidence>
<dbReference type="NCBIfam" id="TIGR02814">
    <property type="entry name" value="pfaD_fam"/>
    <property type="match status" value="1"/>
</dbReference>
<dbReference type="SUPFAM" id="SSF51412">
    <property type="entry name" value="Inosine monophosphate dehydrogenase (IMPDH)"/>
    <property type="match status" value="1"/>
</dbReference>
<dbReference type="Gene3D" id="3.20.20.70">
    <property type="entry name" value="Aldolase class I"/>
    <property type="match status" value="2"/>
</dbReference>
<gene>
    <name evidence="4" type="ORF">FCC1311_048351</name>
</gene>
<dbReference type="OrthoDB" id="416130at2759"/>
<evidence type="ECO:0000259" key="3">
    <source>
        <dbReference type="PROSITE" id="PS52004"/>
    </source>
</evidence>
<dbReference type="CDD" id="cd00833">
    <property type="entry name" value="PKS"/>
    <property type="match status" value="2"/>
</dbReference>
<organism evidence="4 5">
    <name type="scientific">Hondaea fermentalgiana</name>
    <dbReference type="NCBI Taxonomy" id="2315210"/>
    <lineage>
        <taxon>Eukaryota</taxon>
        <taxon>Sar</taxon>
        <taxon>Stramenopiles</taxon>
        <taxon>Bigyra</taxon>
        <taxon>Labyrinthulomycetes</taxon>
        <taxon>Thraustochytrida</taxon>
        <taxon>Thraustochytriidae</taxon>
        <taxon>Hondaea</taxon>
    </lineage>
</organism>
<dbReference type="Pfam" id="PF02801">
    <property type="entry name" value="Ketoacyl-synt_C"/>
    <property type="match status" value="2"/>
</dbReference>
<dbReference type="SUPFAM" id="SSF52151">
    <property type="entry name" value="FabD/lysophospholipase-like"/>
    <property type="match status" value="1"/>
</dbReference>
<dbReference type="SMR" id="A0A2R5GGJ2"/>
<dbReference type="PROSITE" id="PS52004">
    <property type="entry name" value="KS3_2"/>
    <property type="match status" value="2"/>
</dbReference>
<dbReference type="InterPro" id="IPR014030">
    <property type="entry name" value="Ketoacyl_synth_N"/>
</dbReference>
<dbReference type="InterPro" id="IPR016035">
    <property type="entry name" value="Acyl_Trfase/lysoPLipase"/>
</dbReference>
<dbReference type="Pfam" id="PF00109">
    <property type="entry name" value="ketoacyl-synt"/>
    <property type="match status" value="2"/>
</dbReference>
<comment type="similarity">
    <text evidence="1">Belongs to the thiolase-like superfamily. Beta-ketoacyl-ACP synthases family.</text>
</comment>
<dbReference type="InterPro" id="IPR049489">
    <property type="entry name" value="FabD-like_helical_ins"/>
</dbReference>
<evidence type="ECO:0000313" key="4">
    <source>
        <dbReference type="EMBL" id="GBG29715.1"/>
    </source>
</evidence>
<dbReference type="Gene3D" id="3.40.47.10">
    <property type="match status" value="2"/>
</dbReference>